<accession>A0ABT3KZF8</accession>
<dbReference type="NCBIfam" id="NF041766">
    <property type="entry name" value="choice_anch_U"/>
    <property type="match status" value="1"/>
</dbReference>
<comment type="caution">
    <text evidence="2">The sequence shown here is derived from an EMBL/GenBank/DDBJ whole genome shotgun (WGS) entry which is preliminary data.</text>
</comment>
<sequence length="1879" mass="190653">NQAVSNLVLDTTVPVLGSAAVHGTELTLTYIDAGNLDAEKTAAASAFAVSSAGNAALSVSRVIVSGKTVTLTLSRAVDSSETLKLSYTRPATSENVIQDAAGNDAASFTDQAVVNRVPDTTAPVLGSATVNGDQLVLTYIDASNLNVAKTAAAAAFAVSSAGNAAIRVNSVLVSGKTVTLTLSRAVASDETLNLSYTRPATGENAIQDAAGNAAASFTDQAVVNQVRDTTAPVLGSATVHGDELVLTYTDAGNLDAGAGKTAAASAFAVSSAGNEGIRVNSVAVTGKTVTLTLSRSVAGGEVLKLSYTRPPTGENVIQDVAGNDAASFTNQAVSNLVPDTTAPVLGSATVNGRLLELSYTDAGNLDAVNTAAAAAFALSSAGNMAIRVNSVAVTGKTVTLTLSRDVTSDETLKLSYTRPETGENVIQDATGNEAASFMDQAVQVRDTTAPVLGSATVNGKLLELIYTDVADLDARNTAAAAAFAVSSAGKAAIGVNSVLVLGKTVILELSREVASDETPTLSYTKPATGENVIQDAAGNDAASFTDQAVQVRDITAPVLGSATVNGNQLVLSYTDAGNLDAVNTAAASAFAVSSVGNAAIGVNRVLVSGKTVILTLSRDVARGETLKLSYTRPATGENVIQDVAGNDAASFRDRDVQIRDTTAPVLGSATVDGKLLELTYIDAGNLDAVNTAAASAFVLSSPGNTAIRVDRVLVSGKTVTLLLSRKVVSGEAVTLSYTRPATGDMVIQDAAGNDAASFTNQAVSNNRAGDTMAPVFYSATVRGRQLVLSYTDATDLDAVRTVAASAFAVSSAGNAAISVDRVVVSGKTVTLTLSRDVVGGETVKLSYTRPPTGDNVIQDAAGNDAASFTDQAVSNLVPDTTAPVLAIATVRGDKLDLTYTDAGKLDADAGKIAAASAFAVSSVGNAAISVSNVSVMDKTVTLTLSRAVAGGETVKLSYTRPPTGDNVIQDAAGNDAASFTNQAVSNLVRDTTAPVLASATVSGRRLVLSYTDVGKLDTDAGKIVAASAFAVSSVDNAAISVSSVAVSDKTVTLTLSRSVAGGETVKLSYTRPTTGENVIQDATGNDAASFMDQAVSNLVPDTTAPVLGSATVNGRLLVLSYTDVGNLDTDAGKIVAASAFAVSSVGNEAISVSSVAVSGKTVTLALSRSVAGGETLKLSYTRPTTGDNVIQDAVGNDAASFTDQAVSNLVPDITAPVLASATVNSRLLVLTYTDVGDLNVGKTAAASAFAVSSAGNEAISVNQVIVSGQTKTVNLILSREVAGGEMLQLSYTRPATGENGIQDAAGNDAASFTDRAVSNLVPDTTAPVLGSATVNGLQLVLTYTDVTDLDIFNSVAASAFALSSPGNLAISVSSVVVEGKTVTLTLSRYVQGGETVKLSYTKPATGGEGIQDWAGNGAASFTDQAVSNLVRDTMAPVLRNNATVRGDLLELTYADASDLDAVQTAAASAFVVSSAGNEAISVIRVFVSGRTVTLVLDRDVAGGETVKLSYTRPPTGDEVIQDAAGNDAASFTNQAVTNLIPDVTAPVLGSATVRSDQLVLTYIDVADLDAVRIAAASAFAVSSAGNAAISVNSVAVTGKTVTLTLNRRVGSSETVKLSYAKPTTGHEVIQDTTGNDAASFTNQAVDNLGVAYAYASSPSHSSASASAPEPEPRDFREPNVDNDAASDAQENRAVGPAGAATGDGNADGIQDRMQTAVTSLSVTTSSHASSPITLVVGSQEGKVHFASTARIISLEQKALPAQTPQALEAPIALTRFQATLKTAGSREAFSLYVDPKIGANGYWVQDSTGTWVNLASAPYGGKMVNEGGRLRLDFSITDGGEFDTDGRANGVISASGAAAQVQLSIIGQTSDVVRDESWI</sequence>
<evidence type="ECO:0000313" key="2">
    <source>
        <dbReference type="EMBL" id="MCW5323728.1"/>
    </source>
</evidence>
<dbReference type="Pfam" id="PF13753">
    <property type="entry name" value="SWM_repeat"/>
    <property type="match status" value="15"/>
</dbReference>
<reference evidence="3" key="1">
    <citation type="submission" date="2023-07" db="EMBL/GenBank/DDBJ databases">
        <title>Verminephrobacter genomes.</title>
        <authorList>
            <person name="Lund M.B."/>
        </authorList>
    </citation>
    <scope>NUCLEOTIDE SEQUENCE [LARGE SCALE GENOMIC DNA]</scope>
    <source>
        <strain evidence="3">AtM5-05</strain>
    </source>
</reference>
<feature type="compositionally biased region" description="Basic and acidic residues" evidence="1">
    <location>
        <begin position="1670"/>
        <end position="1679"/>
    </location>
</feature>
<name>A0ABT3KZF8_9BURK</name>
<evidence type="ECO:0000256" key="1">
    <source>
        <dbReference type="SAM" id="MobiDB-lite"/>
    </source>
</evidence>
<dbReference type="NCBIfam" id="TIGR02059">
    <property type="entry name" value="swm_rep_I"/>
    <property type="match status" value="15"/>
</dbReference>
<dbReference type="Proteomes" id="UP001208935">
    <property type="component" value="Unassembled WGS sequence"/>
</dbReference>
<evidence type="ECO:0000313" key="3">
    <source>
        <dbReference type="Proteomes" id="UP001208935"/>
    </source>
</evidence>
<feature type="region of interest" description="Disordered" evidence="1">
    <location>
        <begin position="1659"/>
        <end position="1708"/>
    </location>
</feature>
<feature type="compositionally biased region" description="Low complexity" evidence="1">
    <location>
        <begin position="1659"/>
        <end position="1668"/>
    </location>
</feature>
<feature type="compositionally biased region" description="Low complexity" evidence="1">
    <location>
        <begin position="1695"/>
        <end position="1708"/>
    </location>
</feature>
<feature type="non-terminal residue" evidence="2">
    <location>
        <position position="1"/>
    </location>
</feature>
<gene>
    <name evidence="2" type="ORF">D5039_22065</name>
</gene>
<dbReference type="EMBL" id="QZCW01000010">
    <property type="protein sequence ID" value="MCW5323728.1"/>
    <property type="molecule type" value="Genomic_DNA"/>
</dbReference>
<dbReference type="InterPro" id="IPR028059">
    <property type="entry name" value="SWM_rpt"/>
</dbReference>
<proteinExistence type="predicted"/>
<dbReference type="InterPro" id="IPR053784">
    <property type="entry name" value="Choice_anch_U_dom"/>
</dbReference>
<keyword evidence="3" id="KW-1185">Reference proteome</keyword>
<dbReference type="InterPro" id="IPR011801">
    <property type="entry name" value="Swm_rep_I_cyn"/>
</dbReference>
<organism evidence="2 3">
    <name type="scientific">Verminephrobacter aporrectodeae subsp. tuberculatae</name>
    <dbReference type="NCBI Taxonomy" id="1110392"/>
    <lineage>
        <taxon>Bacteria</taxon>
        <taxon>Pseudomonadati</taxon>
        <taxon>Pseudomonadota</taxon>
        <taxon>Betaproteobacteria</taxon>
        <taxon>Burkholderiales</taxon>
        <taxon>Comamonadaceae</taxon>
        <taxon>Verminephrobacter</taxon>
    </lineage>
</organism>
<protein>
    <submittedName>
        <fullName evidence="2">Uncharacterized protein</fullName>
    </submittedName>
</protein>